<protein>
    <submittedName>
        <fullName evidence="1">Uncharacterized protein</fullName>
    </submittedName>
</protein>
<name>A0A9X7EBD6_BACCE</name>
<organism evidence="1 2">
    <name type="scientific">Bacillus cereus</name>
    <dbReference type="NCBI Taxonomy" id="1396"/>
    <lineage>
        <taxon>Bacteria</taxon>
        <taxon>Bacillati</taxon>
        <taxon>Bacillota</taxon>
        <taxon>Bacilli</taxon>
        <taxon>Bacillales</taxon>
        <taxon>Bacillaceae</taxon>
        <taxon>Bacillus</taxon>
        <taxon>Bacillus cereus group</taxon>
    </lineage>
</organism>
<comment type="caution">
    <text evidence="1">The sequence shown here is derived from an EMBL/GenBank/DDBJ whole genome shotgun (WGS) entry which is preliminary data.</text>
</comment>
<sequence>MKKEFKVHPSEIPNSINFHVGEMEKCLLAQMLTDFGFGVDMAGDTFQRLLKRGLKQIYNEYYPEDKVF</sequence>
<dbReference type="EMBL" id="NUUR01000001">
    <property type="protein sequence ID" value="PHG84708.1"/>
    <property type="molecule type" value="Genomic_DNA"/>
</dbReference>
<dbReference type="RefSeq" id="WP_098773488.1">
    <property type="nucleotide sequence ID" value="NZ_NUQH01000026.1"/>
</dbReference>
<accession>A0A9X7EBD6</accession>
<gene>
    <name evidence="1" type="ORF">COI69_00035</name>
</gene>
<evidence type="ECO:0000313" key="1">
    <source>
        <dbReference type="EMBL" id="PHG84708.1"/>
    </source>
</evidence>
<reference evidence="1 2" key="1">
    <citation type="submission" date="2017-09" db="EMBL/GenBank/DDBJ databases">
        <title>Large-scale bioinformatics analysis of Bacillus genomes uncovers conserved roles of natural products in bacterial physiology.</title>
        <authorList>
            <consortium name="Agbiome Team Llc"/>
            <person name="Bleich R.M."/>
            <person name="Grubbs K.J."/>
            <person name="Santa Maria K.C."/>
            <person name="Allen S.E."/>
            <person name="Farag S."/>
            <person name="Shank E.A."/>
            <person name="Bowers A."/>
        </authorList>
    </citation>
    <scope>NUCLEOTIDE SEQUENCE [LARGE SCALE GENOMIC DNA]</scope>
    <source>
        <strain evidence="1 2">AFS029792</strain>
    </source>
</reference>
<dbReference type="Proteomes" id="UP000225135">
    <property type="component" value="Unassembled WGS sequence"/>
</dbReference>
<proteinExistence type="predicted"/>
<evidence type="ECO:0000313" key="2">
    <source>
        <dbReference type="Proteomes" id="UP000225135"/>
    </source>
</evidence>
<dbReference type="AlphaFoldDB" id="A0A9X7EBD6"/>